<keyword evidence="2" id="KW-1185">Reference proteome</keyword>
<evidence type="ECO:0008006" key="3">
    <source>
        <dbReference type="Google" id="ProtNLM"/>
    </source>
</evidence>
<dbReference type="Proteomes" id="UP000202176">
    <property type="component" value="Segment"/>
</dbReference>
<reference evidence="1 2" key="1">
    <citation type="journal article" date="2014" name="Proc. Natl. Acad. Sci. U.S.A.">
        <title>Thirty-thousand-year-old distant relative of giant icosahedral DNA viruses with a pandoravirus morphology.</title>
        <authorList>
            <person name="Legendre M."/>
            <person name="Bartoli J."/>
            <person name="Shmakova L."/>
            <person name="Jeudy S."/>
            <person name="Labadie K."/>
            <person name="Adrait A."/>
            <person name="Lescot M."/>
            <person name="Poirot O."/>
            <person name="Bertaux L."/>
            <person name="Bruley C."/>
            <person name="Coute Y."/>
            <person name="Rivkina E."/>
            <person name="Abergel C."/>
            <person name="Claverie J.M."/>
        </authorList>
    </citation>
    <scope>NUCLEOTIDE SEQUENCE [LARGE SCALE GENOMIC DNA]</scope>
    <source>
        <strain evidence="1">P1084-T</strain>
    </source>
</reference>
<dbReference type="KEGG" id="vg:18266108"/>
<sequence length="399" mass="47375">MFHLLPQEIINHILSFLSYEEIREKFSYEQFSDSFWKRKALREWNIPESFFDRFRSFGMSSEERYVQLGINFRDIDHNFSFFSSWAELMNCCTYSNPERFEKFREKIDPSEHALSIQRFAWYAAEQENFSLSSYLDPTNENIFDSLCYAYGWKNSCILTKSIAIEIYLSQPENLQIFDVDFRGSVIEHDPMIQHFMLLSINSRSTEKSRANLRFFDRHFPDEKDTKRNEVIYCMLQSPSPEYTPYIEKISNQTVFSEFLSKGELSSSPLIKSLLPERIDKFLGFGLKFQVCDFDILSTCRKDKIVEKCAILERYLFPGNEALFSYPDNEESSRQCKGWTNQQIADLAISFAEQGEIDLIWILVQRFPFILKINLDQMKLVEKQKLLLRCFSHWKSQRNS</sequence>
<dbReference type="GeneID" id="18266108"/>
<dbReference type="RefSeq" id="YP_009000982.1">
    <property type="nucleotide sequence ID" value="NC_023423.1"/>
</dbReference>
<evidence type="ECO:0000313" key="2">
    <source>
        <dbReference type="Proteomes" id="UP000202176"/>
    </source>
</evidence>
<accession>W5S5V0</accession>
<dbReference type="EMBL" id="KF740664">
    <property type="protein sequence ID" value="AHH01647.1"/>
    <property type="molecule type" value="Genomic_DNA"/>
</dbReference>
<organism evidence="1 2">
    <name type="scientific">Pithovirus sibericum</name>
    <dbReference type="NCBI Taxonomy" id="1450746"/>
    <lineage>
        <taxon>Viruses</taxon>
        <taxon>Pithoviruses</taxon>
        <taxon>Orthopithovirinae</taxon>
        <taxon>Alphapithovirus</taxon>
        <taxon>Alphapithovirus sibericum</taxon>
    </lineage>
</organism>
<protein>
    <recommendedName>
        <fullName evidence="3">F-box domain-containing protein</fullName>
    </recommendedName>
</protein>
<proteinExistence type="predicted"/>
<evidence type="ECO:0000313" key="1">
    <source>
        <dbReference type="EMBL" id="AHH01647.1"/>
    </source>
</evidence>
<name>W5S5V0_9VIRU</name>
<gene>
    <name evidence="1" type="ORF">pv_80</name>
</gene>